<protein>
    <submittedName>
        <fullName evidence="4">NAD(P)-dependent dehydrogenase (Short-subunit alcohol dehydrogenase family)</fullName>
    </submittedName>
</protein>
<evidence type="ECO:0000256" key="1">
    <source>
        <dbReference type="ARBA" id="ARBA00006484"/>
    </source>
</evidence>
<name>A0ABS4TFQ5_9PSEU</name>
<dbReference type="PANTHER" id="PTHR44169:SF6">
    <property type="entry name" value="NADPH-DEPENDENT 1-ACYLDIHYDROXYACETONE PHOSPHATE REDUCTASE"/>
    <property type="match status" value="1"/>
</dbReference>
<dbReference type="NCBIfam" id="NF006119">
    <property type="entry name" value="PRK08264.1-5"/>
    <property type="match status" value="1"/>
</dbReference>
<reference evidence="4 5" key="1">
    <citation type="submission" date="2021-03" db="EMBL/GenBank/DDBJ databases">
        <title>Sequencing the genomes of 1000 actinobacteria strains.</title>
        <authorList>
            <person name="Klenk H.-P."/>
        </authorList>
    </citation>
    <scope>NUCLEOTIDE SEQUENCE [LARGE SCALE GENOMIC DNA]</scope>
    <source>
        <strain evidence="4 5">DSM 46670</strain>
    </source>
</reference>
<dbReference type="SUPFAM" id="SSF51735">
    <property type="entry name" value="NAD(P)-binding Rossmann-fold domains"/>
    <property type="match status" value="1"/>
</dbReference>
<proteinExistence type="inferred from homology"/>
<dbReference type="RefSeq" id="WP_209639189.1">
    <property type="nucleotide sequence ID" value="NZ_JAGINW010000001.1"/>
</dbReference>
<dbReference type="InterPro" id="IPR002347">
    <property type="entry name" value="SDR_fam"/>
</dbReference>
<dbReference type="InterPro" id="IPR036291">
    <property type="entry name" value="NAD(P)-bd_dom_sf"/>
</dbReference>
<dbReference type="PANTHER" id="PTHR44169">
    <property type="entry name" value="NADPH-DEPENDENT 1-ACYLDIHYDROXYACETONE PHOSPHATE REDUCTASE"/>
    <property type="match status" value="1"/>
</dbReference>
<dbReference type="EMBL" id="JAGINW010000001">
    <property type="protein sequence ID" value="MBP2323194.1"/>
    <property type="molecule type" value="Genomic_DNA"/>
</dbReference>
<dbReference type="Proteomes" id="UP001519332">
    <property type="component" value="Unassembled WGS sequence"/>
</dbReference>
<sequence>MRVSGAVALVTGANRGLGAEFAQALLDQGAAKVYAGARDISAITDPRLTPIQLDVTDPASIAAAAAQAQDVTIVINNAGISLGDPVLGDETALRRHFETNFFGLVGVTRAFAPILGANGGGTLVNVLSVLSWIHRAVGGYAASKAAAWAATNASRLELADQGTHVVGVHVGYMETDMAAHVDGPKTAPALVAAQTIEAIETGAYEVVADDISRQVKAGLAAPPEVLYQLPVRTAS</sequence>
<evidence type="ECO:0000256" key="2">
    <source>
        <dbReference type="ARBA" id="ARBA00023002"/>
    </source>
</evidence>
<keyword evidence="5" id="KW-1185">Reference proteome</keyword>
<gene>
    <name evidence="4" type="ORF">JOF56_003579</name>
</gene>
<accession>A0ABS4TFQ5</accession>
<evidence type="ECO:0000313" key="5">
    <source>
        <dbReference type="Proteomes" id="UP001519332"/>
    </source>
</evidence>
<evidence type="ECO:0000256" key="3">
    <source>
        <dbReference type="RuleBase" id="RU000363"/>
    </source>
</evidence>
<dbReference type="Gene3D" id="3.40.50.720">
    <property type="entry name" value="NAD(P)-binding Rossmann-like Domain"/>
    <property type="match status" value="1"/>
</dbReference>
<keyword evidence="2" id="KW-0560">Oxidoreductase</keyword>
<dbReference type="PRINTS" id="PR00080">
    <property type="entry name" value="SDRFAMILY"/>
</dbReference>
<comment type="caution">
    <text evidence="4">The sequence shown here is derived from an EMBL/GenBank/DDBJ whole genome shotgun (WGS) entry which is preliminary data.</text>
</comment>
<organism evidence="4 5">
    <name type="scientific">Kibdelosporangium banguiense</name>
    <dbReference type="NCBI Taxonomy" id="1365924"/>
    <lineage>
        <taxon>Bacteria</taxon>
        <taxon>Bacillati</taxon>
        <taxon>Actinomycetota</taxon>
        <taxon>Actinomycetes</taxon>
        <taxon>Pseudonocardiales</taxon>
        <taxon>Pseudonocardiaceae</taxon>
        <taxon>Kibdelosporangium</taxon>
    </lineage>
</organism>
<comment type="similarity">
    <text evidence="1 3">Belongs to the short-chain dehydrogenases/reductases (SDR) family.</text>
</comment>
<evidence type="ECO:0000313" key="4">
    <source>
        <dbReference type="EMBL" id="MBP2323194.1"/>
    </source>
</evidence>
<dbReference type="PRINTS" id="PR00081">
    <property type="entry name" value="GDHRDH"/>
</dbReference>
<dbReference type="Pfam" id="PF00106">
    <property type="entry name" value="adh_short"/>
    <property type="match status" value="1"/>
</dbReference>